<organism evidence="2 4">
    <name type="scientific">Phytophthora cactorum</name>
    <dbReference type="NCBI Taxonomy" id="29920"/>
    <lineage>
        <taxon>Eukaryota</taxon>
        <taxon>Sar</taxon>
        <taxon>Stramenopiles</taxon>
        <taxon>Oomycota</taxon>
        <taxon>Peronosporomycetes</taxon>
        <taxon>Peronosporales</taxon>
        <taxon>Peronosporaceae</taxon>
        <taxon>Phytophthora</taxon>
    </lineage>
</organism>
<feature type="region of interest" description="Disordered" evidence="1">
    <location>
        <begin position="1"/>
        <end position="26"/>
    </location>
</feature>
<dbReference type="EMBL" id="RCMI01000318">
    <property type="protein sequence ID" value="KAG2917789.1"/>
    <property type="molecule type" value="Genomic_DNA"/>
</dbReference>
<gene>
    <name evidence="2" type="ORF">PC115_g10653</name>
    <name evidence="3" type="ORF">PC118_g10917</name>
</gene>
<evidence type="ECO:0000313" key="3">
    <source>
        <dbReference type="EMBL" id="KAG2980900.1"/>
    </source>
</evidence>
<dbReference type="EMBL" id="RCML01000322">
    <property type="protein sequence ID" value="KAG2980900.1"/>
    <property type="molecule type" value="Genomic_DNA"/>
</dbReference>
<dbReference type="Proteomes" id="UP000697107">
    <property type="component" value="Unassembled WGS sequence"/>
</dbReference>
<reference evidence="2" key="1">
    <citation type="submission" date="2018-10" db="EMBL/GenBank/DDBJ databases">
        <title>Effector identification in a new, highly contiguous assembly of the strawberry crown rot pathogen Phytophthora cactorum.</title>
        <authorList>
            <person name="Armitage A.D."/>
            <person name="Nellist C.F."/>
            <person name="Bates H."/>
            <person name="Vickerstaff R.J."/>
            <person name="Harrison R.J."/>
        </authorList>
    </citation>
    <scope>NUCLEOTIDE SEQUENCE</scope>
    <source>
        <strain evidence="2">4032</strain>
        <strain evidence="3">P415</strain>
    </source>
</reference>
<proteinExistence type="predicted"/>
<sequence>MASESAPPNHSELPAESLDIENDDENDQVDPRLLSQRLGYLLQTVIMSKDVSPSCLAALGRMADHGEILDAAFVQEIKQTGALLNSVKCDWGNCQVMSLNLIELLNYIEEHHIATDMSRFLNGVRSIYDVVSINVVQVVQNAAISRGLMIDLAMWLLIAAVGGDHFCNRVQYKNTVKVANRRSIKSHYII</sequence>
<dbReference type="AlphaFoldDB" id="A0A8T1C8I3"/>
<evidence type="ECO:0000313" key="2">
    <source>
        <dbReference type="EMBL" id="KAG2917789.1"/>
    </source>
</evidence>
<protein>
    <submittedName>
        <fullName evidence="2">Uncharacterized protein</fullName>
    </submittedName>
</protein>
<comment type="caution">
    <text evidence="2">The sequence shown here is derived from an EMBL/GenBank/DDBJ whole genome shotgun (WGS) entry which is preliminary data.</text>
</comment>
<accession>A0A8T1C8I3</accession>
<evidence type="ECO:0000313" key="4">
    <source>
        <dbReference type="Proteomes" id="UP000774804"/>
    </source>
</evidence>
<evidence type="ECO:0000256" key="1">
    <source>
        <dbReference type="SAM" id="MobiDB-lite"/>
    </source>
</evidence>
<dbReference type="Proteomes" id="UP000774804">
    <property type="component" value="Unassembled WGS sequence"/>
</dbReference>
<name>A0A8T1C8I3_9STRA</name>